<organism evidence="1 2">
    <name type="scientific">Streptomyces plumbiresistens</name>
    <dbReference type="NCBI Taxonomy" id="511811"/>
    <lineage>
        <taxon>Bacteria</taxon>
        <taxon>Bacillati</taxon>
        <taxon>Actinomycetota</taxon>
        <taxon>Actinomycetes</taxon>
        <taxon>Kitasatosporales</taxon>
        <taxon>Streptomycetaceae</taxon>
        <taxon>Streptomyces</taxon>
    </lineage>
</organism>
<accession>A0ABP7U118</accession>
<dbReference type="EMBL" id="BAAAZX010000087">
    <property type="protein sequence ID" value="GAA4034130.1"/>
    <property type="molecule type" value="Genomic_DNA"/>
</dbReference>
<comment type="caution">
    <text evidence="1">The sequence shown here is derived from an EMBL/GenBank/DDBJ whole genome shotgun (WGS) entry which is preliminary data.</text>
</comment>
<proteinExistence type="predicted"/>
<gene>
    <name evidence="1" type="ORF">GCM10022232_94480</name>
</gene>
<protein>
    <submittedName>
        <fullName evidence="1">Uncharacterized protein</fullName>
    </submittedName>
</protein>
<sequence>MYAKTTIGIGNLATYTVPCADTPSTTYNEIGLGNNKQHVKMTITAGAGVHWGLSVGWRPGYQNPS</sequence>
<evidence type="ECO:0000313" key="1">
    <source>
        <dbReference type="EMBL" id="GAA4034130.1"/>
    </source>
</evidence>
<evidence type="ECO:0000313" key="2">
    <source>
        <dbReference type="Proteomes" id="UP001500456"/>
    </source>
</evidence>
<name>A0ABP7U118_9ACTN</name>
<dbReference type="Proteomes" id="UP001500456">
    <property type="component" value="Unassembled WGS sequence"/>
</dbReference>
<keyword evidence="2" id="KW-1185">Reference proteome</keyword>
<reference evidence="2" key="1">
    <citation type="journal article" date="2019" name="Int. J. Syst. Evol. Microbiol.">
        <title>The Global Catalogue of Microorganisms (GCM) 10K type strain sequencing project: providing services to taxonomists for standard genome sequencing and annotation.</title>
        <authorList>
            <consortium name="The Broad Institute Genomics Platform"/>
            <consortium name="The Broad Institute Genome Sequencing Center for Infectious Disease"/>
            <person name="Wu L."/>
            <person name="Ma J."/>
        </authorList>
    </citation>
    <scope>NUCLEOTIDE SEQUENCE [LARGE SCALE GENOMIC DNA]</scope>
    <source>
        <strain evidence="2">JCM 16924</strain>
    </source>
</reference>